<dbReference type="Gene3D" id="1.10.260.40">
    <property type="entry name" value="lambda repressor-like DNA-binding domains"/>
    <property type="match status" value="1"/>
</dbReference>
<dbReference type="RefSeq" id="WP_186911627.1">
    <property type="nucleotide sequence ID" value="NZ_JACOFV010000004.1"/>
</dbReference>
<dbReference type="SMART" id="SM00530">
    <property type="entry name" value="HTH_XRE"/>
    <property type="match status" value="1"/>
</dbReference>
<reference evidence="2" key="1">
    <citation type="submission" date="2020-08" db="EMBL/GenBank/DDBJ databases">
        <title>Novel species isolated from subtropical streams in China.</title>
        <authorList>
            <person name="Lu H."/>
        </authorList>
    </citation>
    <scope>NUCLEOTIDE SEQUENCE</scope>
    <source>
        <strain evidence="2">KACC 12607</strain>
    </source>
</reference>
<proteinExistence type="predicted"/>
<sequence>MNEVGLNPLSESMASGLVEEKPVELLDTAGAKLSAARQQLGLSLEQVAEQLKLSHRQVLAIESNEFDKLPKMVIVRGFVRSYAKLLRVDPAPIIACLPGEVSSVELDTDLRPTLATPFLESKSHFLGRAENHNKKYMLGAGILAVAALLFVLAQHFEQAEWFKSLFAHSDAAKPVVEQVSASLPQVDNVTLPASQIDVFPPDVVAQAGTVVERVAASEAVVTQTASPPTPAPEVKSVQSSVMPATNVVAPASSVPVVASSGSALSANNKLHLKFRQDSWLQVKKESGEVITSHLARAGTEEFFDVKEPVQLRLGNAHGVDAVLRGVALEIVPPKDTNVVNLSVK</sequence>
<comment type="caution">
    <text evidence="2">The sequence shown here is derived from an EMBL/GenBank/DDBJ whole genome shotgun (WGS) entry which is preliminary data.</text>
</comment>
<dbReference type="SUPFAM" id="SSF47413">
    <property type="entry name" value="lambda repressor-like DNA-binding domains"/>
    <property type="match status" value="1"/>
</dbReference>
<evidence type="ECO:0000259" key="1">
    <source>
        <dbReference type="PROSITE" id="PS50943"/>
    </source>
</evidence>
<dbReference type="EMBL" id="JACOFV010000004">
    <property type="protein sequence ID" value="MBC3861707.1"/>
    <property type="molecule type" value="Genomic_DNA"/>
</dbReference>
<dbReference type="Pfam" id="PF13413">
    <property type="entry name" value="HTH_25"/>
    <property type="match status" value="1"/>
</dbReference>
<dbReference type="InterPro" id="IPR025194">
    <property type="entry name" value="RodZ-like_C"/>
</dbReference>
<keyword evidence="3" id="KW-1185">Reference proteome</keyword>
<organism evidence="2 3">
    <name type="scientific">Undibacterium jejuense</name>
    <dbReference type="NCBI Taxonomy" id="1344949"/>
    <lineage>
        <taxon>Bacteria</taxon>
        <taxon>Pseudomonadati</taxon>
        <taxon>Pseudomonadota</taxon>
        <taxon>Betaproteobacteria</taxon>
        <taxon>Burkholderiales</taxon>
        <taxon>Oxalobacteraceae</taxon>
        <taxon>Undibacterium</taxon>
    </lineage>
</organism>
<name>A0A923HHE8_9BURK</name>
<dbReference type="PROSITE" id="PS50943">
    <property type="entry name" value="HTH_CROC1"/>
    <property type="match status" value="1"/>
</dbReference>
<dbReference type="CDD" id="cd00093">
    <property type="entry name" value="HTH_XRE"/>
    <property type="match status" value="1"/>
</dbReference>
<dbReference type="InterPro" id="IPR050400">
    <property type="entry name" value="Bact_Cytoskel_RodZ"/>
</dbReference>
<feature type="domain" description="HTH cro/C1-type" evidence="1">
    <location>
        <begin position="33"/>
        <end position="65"/>
    </location>
</feature>
<dbReference type="PANTHER" id="PTHR34475:SF1">
    <property type="entry name" value="CYTOSKELETON PROTEIN RODZ"/>
    <property type="match status" value="1"/>
</dbReference>
<dbReference type="GO" id="GO:0003677">
    <property type="term" value="F:DNA binding"/>
    <property type="evidence" value="ECO:0007669"/>
    <property type="project" value="InterPro"/>
</dbReference>
<dbReference type="Proteomes" id="UP000634011">
    <property type="component" value="Unassembled WGS sequence"/>
</dbReference>
<dbReference type="Pfam" id="PF13464">
    <property type="entry name" value="RodZ_C"/>
    <property type="match status" value="1"/>
</dbReference>
<accession>A0A923HHE8</accession>
<dbReference type="InterPro" id="IPR001387">
    <property type="entry name" value="Cro/C1-type_HTH"/>
</dbReference>
<evidence type="ECO:0000313" key="3">
    <source>
        <dbReference type="Proteomes" id="UP000634011"/>
    </source>
</evidence>
<evidence type="ECO:0000313" key="2">
    <source>
        <dbReference type="EMBL" id="MBC3861707.1"/>
    </source>
</evidence>
<gene>
    <name evidence="2" type="ORF">H8K32_06295</name>
</gene>
<dbReference type="InterPro" id="IPR010982">
    <property type="entry name" value="Lambda_DNA-bd_dom_sf"/>
</dbReference>
<dbReference type="AlphaFoldDB" id="A0A923HHE8"/>
<protein>
    <submittedName>
        <fullName evidence="2">Helix-turn-helix domain-containing protein</fullName>
    </submittedName>
</protein>
<dbReference type="PANTHER" id="PTHR34475">
    <property type="match status" value="1"/>
</dbReference>